<dbReference type="EMBL" id="LN899825">
    <property type="protein sequence ID" value="CUV36076.1"/>
    <property type="molecule type" value="Genomic_DNA"/>
</dbReference>
<evidence type="ECO:0000313" key="3">
    <source>
        <dbReference type="EMBL" id="CUV36076.1"/>
    </source>
</evidence>
<protein>
    <submittedName>
        <fullName evidence="3">Uncharacterized protein</fullName>
    </submittedName>
</protein>
<accession>A0A0S4VNB0</accession>
<organism evidence="3">
    <name type="scientific">Ralstonia solanacearum</name>
    <name type="common">Pseudomonas solanacearum</name>
    <dbReference type="NCBI Taxonomy" id="305"/>
    <lineage>
        <taxon>Bacteria</taxon>
        <taxon>Pseudomonadati</taxon>
        <taxon>Pseudomonadota</taxon>
        <taxon>Betaproteobacteria</taxon>
        <taxon>Burkholderiales</taxon>
        <taxon>Burkholderiaceae</taxon>
        <taxon>Ralstonia</taxon>
        <taxon>Ralstonia solanacearum species complex</taxon>
    </lineage>
</organism>
<dbReference type="EMBL" id="LN899823">
    <property type="protein sequence ID" value="CUV24056.1"/>
    <property type="molecule type" value="Genomic_DNA"/>
</dbReference>
<evidence type="ECO:0000313" key="2">
    <source>
        <dbReference type="EMBL" id="CUV24056.1"/>
    </source>
</evidence>
<sequence length="81" mass="9452">MTLPRLGGRQLRSHRRPLRHDSREATTEQCWIDDGNLRSSQFSGMPLRQQEERRMTVASRDHAGEPKHYGNATHPERHIPN</sequence>
<dbReference type="EMBL" id="LN899822">
    <property type="protein sequence ID" value="CUV63892.1"/>
    <property type="molecule type" value="Genomic_DNA"/>
</dbReference>
<dbReference type="AlphaFoldDB" id="A0A0S4VNB0"/>
<feature type="compositionally biased region" description="Basic and acidic residues" evidence="1">
    <location>
        <begin position="49"/>
        <end position="81"/>
    </location>
</feature>
<gene>
    <name evidence="5" type="ORF">RD1301_v1_4130006</name>
    <name evidence="2" type="ORF">RUN1744_v1_570006</name>
    <name evidence="3" type="ORF">TD1301_v1_1850012</name>
    <name evidence="4" type="ORF">TF3108_v1_190006</name>
</gene>
<evidence type="ECO:0000256" key="1">
    <source>
        <dbReference type="SAM" id="MobiDB-lite"/>
    </source>
</evidence>
<reference evidence="3" key="1">
    <citation type="submission" date="2015-10" db="EMBL/GenBank/DDBJ databases">
        <authorList>
            <person name="Gilbert D.G."/>
        </authorList>
    </citation>
    <scope>NUCLEOTIDE SEQUENCE</scope>
    <source>
        <strain evidence="3">Phyl III-seqv23</strain>
    </source>
</reference>
<evidence type="ECO:0000313" key="4">
    <source>
        <dbReference type="EMBL" id="CUV38843.1"/>
    </source>
</evidence>
<proteinExistence type="predicted"/>
<name>A0A0S4VNB0_RALSL</name>
<feature type="region of interest" description="Disordered" evidence="1">
    <location>
        <begin position="1"/>
        <end position="81"/>
    </location>
</feature>
<dbReference type="EMBL" id="LN899826">
    <property type="protein sequence ID" value="CUV38843.1"/>
    <property type="molecule type" value="Genomic_DNA"/>
</dbReference>
<evidence type="ECO:0000313" key="5">
    <source>
        <dbReference type="EMBL" id="CUV63892.1"/>
    </source>
</evidence>